<keyword evidence="2" id="KW-0012">Acyltransferase</keyword>
<evidence type="ECO:0000313" key="5">
    <source>
        <dbReference type="Proteomes" id="UP000642107"/>
    </source>
</evidence>
<dbReference type="EMBL" id="JACZDF010000009">
    <property type="protein sequence ID" value="MBD9700434.1"/>
    <property type="molecule type" value="Genomic_DNA"/>
</dbReference>
<dbReference type="RefSeq" id="WP_192282076.1">
    <property type="nucleotide sequence ID" value="NZ_JACZDF010000009.1"/>
</dbReference>
<accession>A0ABR9DU24</accession>
<dbReference type="CDD" id="cd04301">
    <property type="entry name" value="NAT_SF"/>
    <property type="match status" value="1"/>
</dbReference>
<sequence>MPDDLVSLRLQPMTGVVPDERVRPAGRSDIPALARVYLESYPPDVGAGSYNEALAEIGATFDGEFGELLPRASLVVHVEGSVVGAIFTTARSIWDDLDGPFIIDLFVAPEFRGRGFARALVGIAAAACAVSGAERLSLRVGEGTSPSAWRLYDDFGFARIDEPRADGTTRA</sequence>
<evidence type="ECO:0000256" key="2">
    <source>
        <dbReference type="ARBA" id="ARBA00023315"/>
    </source>
</evidence>
<name>A0ABR9DU24_9MICO</name>
<dbReference type="InterPro" id="IPR016181">
    <property type="entry name" value="Acyl_CoA_acyltransferase"/>
</dbReference>
<dbReference type="PROSITE" id="PS51186">
    <property type="entry name" value="GNAT"/>
    <property type="match status" value="1"/>
</dbReference>
<proteinExistence type="predicted"/>
<evidence type="ECO:0000259" key="3">
    <source>
        <dbReference type="PROSITE" id="PS51186"/>
    </source>
</evidence>
<dbReference type="InterPro" id="IPR000182">
    <property type="entry name" value="GNAT_dom"/>
</dbReference>
<dbReference type="Pfam" id="PF00583">
    <property type="entry name" value="Acetyltransf_1"/>
    <property type="match status" value="1"/>
</dbReference>
<dbReference type="Gene3D" id="3.40.630.30">
    <property type="match status" value="1"/>
</dbReference>
<reference evidence="4 5" key="1">
    <citation type="submission" date="2020-09" db="EMBL/GenBank/DDBJ databases">
        <title>Flavimobilis rhizosphaerae sp. nov., isolated from rhizosphere soil of Spartina alterniflora.</title>
        <authorList>
            <person name="Hanqin C."/>
        </authorList>
    </citation>
    <scope>NUCLEOTIDE SEQUENCE [LARGE SCALE GENOMIC DNA]</scope>
    <source>
        <strain evidence="4 5">GY 10621</strain>
    </source>
</reference>
<dbReference type="PANTHER" id="PTHR43877">
    <property type="entry name" value="AMINOALKYLPHOSPHONATE N-ACETYLTRANSFERASE-RELATED-RELATED"/>
    <property type="match status" value="1"/>
</dbReference>
<keyword evidence="1" id="KW-0808">Transferase</keyword>
<dbReference type="InterPro" id="IPR050832">
    <property type="entry name" value="Bact_Acetyltransf"/>
</dbReference>
<evidence type="ECO:0000313" key="4">
    <source>
        <dbReference type="EMBL" id="MBD9700434.1"/>
    </source>
</evidence>
<protein>
    <submittedName>
        <fullName evidence="4">GNAT family N-acetyltransferase</fullName>
    </submittedName>
</protein>
<organism evidence="4 5">
    <name type="scientific">Flavimobilis rhizosphaerae</name>
    <dbReference type="NCBI Taxonomy" id="2775421"/>
    <lineage>
        <taxon>Bacteria</taxon>
        <taxon>Bacillati</taxon>
        <taxon>Actinomycetota</taxon>
        <taxon>Actinomycetes</taxon>
        <taxon>Micrococcales</taxon>
        <taxon>Jonesiaceae</taxon>
        <taxon>Flavimobilis</taxon>
    </lineage>
</organism>
<feature type="domain" description="N-acetyltransferase" evidence="3">
    <location>
        <begin position="20"/>
        <end position="171"/>
    </location>
</feature>
<dbReference type="Proteomes" id="UP000642107">
    <property type="component" value="Unassembled WGS sequence"/>
</dbReference>
<gene>
    <name evidence="4" type="ORF">IGS67_13225</name>
</gene>
<evidence type="ECO:0000256" key="1">
    <source>
        <dbReference type="ARBA" id="ARBA00022679"/>
    </source>
</evidence>
<comment type="caution">
    <text evidence="4">The sequence shown here is derived from an EMBL/GenBank/DDBJ whole genome shotgun (WGS) entry which is preliminary data.</text>
</comment>
<keyword evidence="5" id="KW-1185">Reference proteome</keyword>
<dbReference type="SUPFAM" id="SSF55729">
    <property type="entry name" value="Acyl-CoA N-acyltransferases (Nat)"/>
    <property type="match status" value="1"/>
</dbReference>